<dbReference type="EC" id="2.5.1.9" evidence="4 9"/>
<dbReference type="NCBIfam" id="TIGR00187">
    <property type="entry name" value="ribE"/>
    <property type="match status" value="1"/>
</dbReference>
<evidence type="ECO:0000256" key="3">
    <source>
        <dbReference type="ARBA" id="ARBA00004887"/>
    </source>
</evidence>
<evidence type="ECO:0000256" key="1">
    <source>
        <dbReference type="ARBA" id="ARBA00000968"/>
    </source>
</evidence>
<dbReference type="PIRSF" id="PIRSF000498">
    <property type="entry name" value="Riboflavin_syn_A"/>
    <property type="match status" value="1"/>
</dbReference>
<proteinExistence type="predicted"/>
<dbReference type="PROSITE" id="PS51177">
    <property type="entry name" value="LUMAZINE_BIND"/>
    <property type="match status" value="2"/>
</dbReference>
<evidence type="ECO:0000256" key="8">
    <source>
        <dbReference type="ARBA" id="ARBA00022737"/>
    </source>
</evidence>
<evidence type="ECO:0000256" key="6">
    <source>
        <dbReference type="ARBA" id="ARBA00022619"/>
    </source>
</evidence>
<keyword evidence="7 12" id="KW-0808">Transferase</keyword>
<dbReference type="PANTHER" id="PTHR21098">
    <property type="entry name" value="RIBOFLAVIN SYNTHASE ALPHA CHAIN"/>
    <property type="match status" value="1"/>
</dbReference>
<sequence>MFTGLIEEIGIVKGINFDGKQFKLAIAAKTVLEEVKLGDSIAINGICLTVTEYTEHSFVVDVMPQTQKSTTIKSLKINERVNLERALAANSRLGGHFVTGHVDSTGTIASIKPDANAIFIEIAMDAYYAKYLVPKGAITVDGISLTVFNVSNNRFSLSLIPHSSDKTTLTEKKIGDEINLEFDILAKYTEKLLRQSLNSEQPTQKNTGVTLETLTKYGFK</sequence>
<dbReference type="InterPro" id="IPR001783">
    <property type="entry name" value="Lumazine-bd"/>
</dbReference>
<dbReference type="PANTHER" id="PTHR21098:SF12">
    <property type="entry name" value="RIBOFLAVIN SYNTHASE"/>
    <property type="match status" value="1"/>
</dbReference>
<dbReference type="InterPro" id="IPR023366">
    <property type="entry name" value="ATP_synth_asu-like_sf"/>
</dbReference>
<dbReference type="NCBIfam" id="NF009566">
    <property type="entry name" value="PRK13020.1"/>
    <property type="match status" value="1"/>
</dbReference>
<dbReference type="Proteomes" id="UP001589758">
    <property type="component" value="Unassembled WGS sequence"/>
</dbReference>
<feature type="domain" description="Lumazine-binding" evidence="11">
    <location>
        <begin position="97"/>
        <end position="193"/>
    </location>
</feature>
<evidence type="ECO:0000256" key="5">
    <source>
        <dbReference type="ARBA" id="ARBA00013950"/>
    </source>
</evidence>
<dbReference type="GO" id="GO:0004746">
    <property type="term" value="F:riboflavin synthase activity"/>
    <property type="evidence" value="ECO:0007669"/>
    <property type="project" value="UniProtKB-EC"/>
</dbReference>
<organism evidence="12 13">
    <name type="scientific">Thorsellia kenyensis</name>
    <dbReference type="NCBI Taxonomy" id="1549888"/>
    <lineage>
        <taxon>Bacteria</taxon>
        <taxon>Pseudomonadati</taxon>
        <taxon>Pseudomonadota</taxon>
        <taxon>Gammaproteobacteria</taxon>
        <taxon>Enterobacterales</taxon>
        <taxon>Thorselliaceae</taxon>
        <taxon>Thorsellia</taxon>
    </lineage>
</organism>
<dbReference type="RefSeq" id="WP_385875950.1">
    <property type="nucleotide sequence ID" value="NZ_JBHLXE010000024.1"/>
</dbReference>
<dbReference type="SUPFAM" id="SSF63380">
    <property type="entry name" value="Riboflavin synthase domain-like"/>
    <property type="match status" value="2"/>
</dbReference>
<keyword evidence="13" id="KW-1185">Reference proteome</keyword>
<evidence type="ECO:0000256" key="9">
    <source>
        <dbReference type="NCBIfam" id="TIGR00187"/>
    </source>
</evidence>
<protein>
    <recommendedName>
        <fullName evidence="5 9">Riboflavin synthase</fullName>
        <ecNumber evidence="4 9">2.5.1.9</ecNumber>
    </recommendedName>
</protein>
<evidence type="ECO:0000313" key="13">
    <source>
        <dbReference type="Proteomes" id="UP001589758"/>
    </source>
</evidence>
<dbReference type="CDD" id="cd00402">
    <property type="entry name" value="Riboflavin_synthase_like"/>
    <property type="match status" value="1"/>
</dbReference>
<evidence type="ECO:0000256" key="10">
    <source>
        <dbReference type="PROSITE-ProRule" id="PRU00524"/>
    </source>
</evidence>
<keyword evidence="8" id="KW-0677">Repeat</keyword>
<dbReference type="Pfam" id="PF00677">
    <property type="entry name" value="Lum_binding"/>
    <property type="match status" value="2"/>
</dbReference>
<feature type="repeat" description="Lumazine-binding" evidence="10">
    <location>
        <begin position="97"/>
        <end position="193"/>
    </location>
</feature>
<evidence type="ECO:0000259" key="11">
    <source>
        <dbReference type="PROSITE" id="PS51177"/>
    </source>
</evidence>
<name>A0ABV6C8I9_9GAMM</name>
<accession>A0ABV6C8I9</accession>
<comment type="catalytic activity">
    <reaction evidence="1">
        <text>2 6,7-dimethyl-8-(1-D-ribityl)lumazine + H(+) = 5-amino-6-(D-ribitylamino)uracil + riboflavin</text>
        <dbReference type="Rhea" id="RHEA:20772"/>
        <dbReference type="ChEBI" id="CHEBI:15378"/>
        <dbReference type="ChEBI" id="CHEBI:15934"/>
        <dbReference type="ChEBI" id="CHEBI:57986"/>
        <dbReference type="ChEBI" id="CHEBI:58201"/>
        <dbReference type="EC" id="2.5.1.9"/>
    </reaction>
</comment>
<dbReference type="InterPro" id="IPR017938">
    <property type="entry name" value="Riboflavin_synthase-like_b-brl"/>
</dbReference>
<evidence type="ECO:0000256" key="4">
    <source>
        <dbReference type="ARBA" id="ARBA00012827"/>
    </source>
</evidence>
<evidence type="ECO:0000256" key="7">
    <source>
        <dbReference type="ARBA" id="ARBA00022679"/>
    </source>
</evidence>
<dbReference type="Gene3D" id="2.40.30.20">
    <property type="match status" value="2"/>
</dbReference>
<dbReference type="InterPro" id="IPR026017">
    <property type="entry name" value="Lumazine-bd_dom"/>
</dbReference>
<dbReference type="NCBIfam" id="NF006767">
    <property type="entry name" value="PRK09289.1"/>
    <property type="match status" value="1"/>
</dbReference>
<reference evidence="12 13" key="1">
    <citation type="submission" date="2024-09" db="EMBL/GenBank/DDBJ databases">
        <authorList>
            <person name="Sun Q."/>
            <person name="Mori K."/>
        </authorList>
    </citation>
    <scope>NUCLEOTIDE SEQUENCE [LARGE SCALE GENOMIC DNA]</scope>
    <source>
        <strain evidence="12 13">CCM 8545</strain>
    </source>
</reference>
<comment type="pathway">
    <text evidence="3">Cofactor biosynthesis; riboflavin biosynthesis; riboflavin from 2-hydroxy-3-oxobutyl phosphate and 5-amino-6-(D-ribitylamino)uracil: step 2/2.</text>
</comment>
<evidence type="ECO:0000256" key="2">
    <source>
        <dbReference type="ARBA" id="ARBA00002803"/>
    </source>
</evidence>
<keyword evidence="6" id="KW-0686">Riboflavin biosynthesis</keyword>
<feature type="domain" description="Lumazine-binding" evidence="11">
    <location>
        <begin position="1"/>
        <end position="96"/>
    </location>
</feature>
<feature type="repeat" description="Lumazine-binding" evidence="10">
    <location>
        <begin position="1"/>
        <end position="96"/>
    </location>
</feature>
<dbReference type="EMBL" id="JBHLXE010000024">
    <property type="protein sequence ID" value="MFC0178902.1"/>
    <property type="molecule type" value="Genomic_DNA"/>
</dbReference>
<comment type="function">
    <text evidence="2">Catalyzes the dismutation of two molecules of 6,7-dimethyl-8-ribityllumazine, resulting in the formation of riboflavin and 5-amino-6-(D-ribitylamino)uracil.</text>
</comment>
<gene>
    <name evidence="12" type="primary">ribE</name>
    <name evidence="12" type="ORF">ACFFIT_02140</name>
</gene>
<evidence type="ECO:0000313" key="12">
    <source>
        <dbReference type="EMBL" id="MFC0178902.1"/>
    </source>
</evidence>
<comment type="caution">
    <text evidence="12">The sequence shown here is derived from an EMBL/GenBank/DDBJ whole genome shotgun (WGS) entry which is preliminary data.</text>
</comment>